<dbReference type="InterPro" id="IPR036291">
    <property type="entry name" value="NAD(P)-bd_dom_sf"/>
</dbReference>
<feature type="domain" description="RmlD-like substrate binding" evidence="1">
    <location>
        <begin position="3"/>
        <end position="81"/>
    </location>
</feature>
<reference evidence="2" key="1">
    <citation type="journal article" date="2015" name="Nature">
        <title>Complex archaea that bridge the gap between prokaryotes and eukaryotes.</title>
        <authorList>
            <person name="Spang A."/>
            <person name="Saw J.H."/>
            <person name="Jorgensen S.L."/>
            <person name="Zaremba-Niedzwiedzka K."/>
            <person name="Martijn J."/>
            <person name="Lind A.E."/>
            <person name="van Eijk R."/>
            <person name="Schleper C."/>
            <person name="Guy L."/>
            <person name="Ettema T.J."/>
        </authorList>
    </citation>
    <scope>NUCLEOTIDE SEQUENCE</scope>
</reference>
<dbReference type="Gene3D" id="3.40.50.720">
    <property type="entry name" value="NAD(P)-binding Rossmann-like Domain"/>
    <property type="match status" value="1"/>
</dbReference>
<dbReference type="InterPro" id="IPR029903">
    <property type="entry name" value="RmlD-like-bd"/>
</dbReference>
<dbReference type="SUPFAM" id="SSF51735">
    <property type="entry name" value="NAD(P)-binding Rossmann-fold domains"/>
    <property type="match status" value="1"/>
</dbReference>
<name>A0A0F9F162_9ZZZZ</name>
<dbReference type="AlphaFoldDB" id="A0A0F9F162"/>
<feature type="non-terminal residue" evidence="2">
    <location>
        <position position="1"/>
    </location>
</feature>
<evidence type="ECO:0000259" key="1">
    <source>
        <dbReference type="Pfam" id="PF04321"/>
    </source>
</evidence>
<proteinExistence type="predicted"/>
<organism evidence="2">
    <name type="scientific">marine sediment metagenome</name>
    <dbReference type="NCBI Taxonomy" id="412755"/>
    <lineage>
        <taxon>unclassified sequences</taxon>
        <taxon>metagenomes</taxon>
        <taxon>ecological metagenomes</taxon>
    </lineage>
</organism>
<dbReference type="Pfam" id="PF04321">
    <property type="entry name" value="RmlD_sub_bind"/>
    <property type="match status" value="1"/>
</dbReference>
<gene>
    <name evidence="2" type="ORF">LCGC14_2300000</name>
</gene>
<evidence type="ECO:0000313" key="2">
    <source>
        <dbReference type="EMBL" id="KKL50985.1"/>
    </source>
</evidence>
<dbReference type="PANTHER" id="PTHR43242:SF1">
    <property type="entry name" value="NAD(P)-BINDING ROSSMANN-FOLD SUPERFAMILY PROTEIN"/>
    <property type="match status" value="1"/>
</dbReference>
<accession>A0A0F9F162</accession>
<dbReference type="PANTHER" id="PTHR43242">
    <property type="entry name" value="NAD(P)-BINDING ROSSMANN-FOLD SUPERFAMILY PROTEIN"/>
    <property type="match status" value="1"/>
</dbReference>
<protein>
    <recommendedName>
        <fullName evidence="1">RmlD-like substrate binding domain-containing protein</fullName>
    </recommendedName>
</protein>
<dbReference type="EMBL" id="LAZR01032405">
    <property type="protein sequence ID" value="KKL50985.1"/>
    <property type="molecule type" value="Genomic_DNA"/>
</dbReference>
<dbReference type="Gene3D" id="3.90.25.10">
    <property type="entry name" value="UDP-galactose 4-epimerase, domain 1"/>
    <property type="match status" value="1"/>
</dbReference>
<sequence length="173" mass="19765">KHMARMVNITGTENVIKTAFKKNIFVLKISTDYVFKGIQGNYKEGDRTEPTTYYGLTKCEPEKFVLEYGKSTVIRTSFIQGDEWPHPAAFEDKYSSFVKVDKLVESLIKIVEDENRPLGLLHVGGKRKSFYEMAKSINPDIGKISLKKMELNIPPDTSLNVGRFVRFYGSIKE</sequence>
<comment type="caution">
    <text evidence="2">The sequence shown here is derived from an EMBL/GenBank/DDBJ whole genome shotgun (WGS) entry which is preliminary data.</text>
</comment>